<dbReference type="Proteomes" id="UP001595867">
    <property type="component" value="Unassembled WGS sequence"/>
</dbReference>
<dbReference type="NCBIfam" id="TIGR00229">
    <property type="entry name" value="sensory_box"/>
    <property type="match status" value="5"/>
</dbReference>
<dbReference type="Pfam" id="PF02518">
    <property type="entry name" value="HATPase_c"/>
    <property type="match status" value="1"/>
</dbReference>
<dbReference type="SUPFAM" id="SSF55785">
    <property type="entry name" value="PYP-like sensor domain (PAS domain)"/>
    <property type="match status" value="7"/>
</dbReference>
<dbReference type="Pfam" id="PF13185">
    <property type="entry name" value="GAF_2"/>
    <property type="match status" value="1"/>
</dbReference>
<dbReference type="SMART" id="SM00388">
    <property type="entry name" value="HisKA"/>
    <property type="match status" value="1"/>
</dbReference>
<feature type="domain" description="PAS" evidence="9">
    <location>
        <begin position="268"/>
        <end position="323"/>
    </location>
</feature>
<dbReference type="Pfam" id="PF00989">
    <property type="entry name" value="PAS"/>
    <property type="match status" value="1"/>
</dbReference>
<dbReference type="InterPro" id="IPR013656">
    <property type="entry name" value="PAS_4"/>
</dbReference>
<evidence type="ECO:0000256" key="6">
    <source>
        <dbReference type="ARBA" id="ARBA00022777"/>
    </source>
</evidence>
<dbReference type="InterPro" id="IPR052162">
    <property type="entry name" value="Sensor_kinase/Photoreceptor"/>
</dbReference>
<dbReference type="PROSITE" id="PS50109">
    <property type="entry name" value="HIS_KIN"/>
    <property type="match status" value="1"/>
</dbReference>
<sequence length="1353" mass="145739">MSAEEGFVGVEFLDRPADEGGGLLAEAFARSLVPRVVIDLGPGRGAVLADANDEFCVLSGRGPDQLRGLPWQELVAEADRPAVGAALQALLEDDIRAARVACRLVQPDGSSVRVSAGLMAVPAGPSDARCAVAEVIEQPPSPGVEGLVEAVLDATPDLLAVTTPDGLVVRVNAAWERVLGWSQAEMQDVRLTTLMHPDDVAATVAEAQRVAEAGDQSAQGLRNRYRTKSGDYRWLEWGGAPLPGTALVCGMARDVTDAIVAEEALRRSESQFRAVFEASPLAMAVTDETGRLQNVNRALSRLVDRPAEQLLGRRCAEFTHPDDLRAGDEHRDRMAADPHATLVYEQRVLRPDGRVVWVRASNSRMDAAGGQQHRLVQIEDITASRQAAVLAGRETDRLRATIKVQREITAAASDREAVLALMADRTLAVLPGGDTCVVQMLDETAALLHTVAGTGRLAGQAIPAAPLTGSLAGLAVTGGIPVRCDDTATDPRASRAMRTATGTRSLVAAPLRDTRGRITGVLLAGSGRPYAFDDADEQQLTLLAHALSGALQHADDAARSQQLLDRATQAVDALQKERTSTLAALEKLARSEQRFVTVFSNSPVAKILVTAAGPGAGRITLANPAFEDLTGYPGEQATDLHLADLTGHPAAAVERGLALLARGHGPRHRELEIRHRDGRRVTVSAHTSIITDENDAPTAVVQLLDITAMARVQAELADLLADRTRALTALEISEQRFRLTFDNSPLGVTLISLEPGTLGNYLQANPAMTGITGYTATELTGMTYRDLVHPEDVPGGADYLQRVNIGPSTPARAEYRYRHKDGHTVWVAVTTAAVRDDTGRPLYLVNQVEDVTSRRATDIQLRRQARLLELIPAAVIVRDLDGRIRWWNHGATHLYGWPSTAARHKISHRLLGTAFPGTSTADDQARILLRDGRWDGELQHHTAHGTTVTVLSQQVLHHPTGKDEDPQVLEINTDITAERAAEQALAENEQRLRAQFTNSAAGQVVRELGGRFLAVNPAYARMLGYTVDQLLQLTDADLLDPTDLADSRHLIAGLFTGDTDHYTHEGRLRHADGHWVDVEATVSLTHHPDGRPKHILGVITDITSRRAAEHARDTAAAALAERNTELEAANQLKLDIIGMLGHEIGNPLTSIRGNAELLTDDWPDLTDAQRTRSIAAITRQSDRLDSIVGEVLAMVTIDAGKLTAARQDLDLHEHITLALAATDNEHLPVHGPNPRVLFHPGQLQQILVNLLSNAAKYGGGATAIRTSQPASNPGHVHVAVEDNGPGVPEEFRERLFERLTRADRDATTVRGTGLGLYIVRGLAHANHGDIHHEPNPTGGSIFTLDLQTTTMLT</sequence>
<evidence type="ECO:0000313" key="11">
    <source>
        <dbReference type="EMBL" id="MFC4071890.1"/>
    </source>
</evidence>
<dbReference type="InterPro" id="IPR003018">
    <property type="entry name" value="GAF"/>
</dbReference>
<comment type="subcellular location">
    <subcellularLocation>
        <location evidence="2">Cell membrane</location>
    </subcellularLocation>
</comment>
<dbReference type="Gene3D" id="3.30.565.10">
    <property type="entry name" value="Histidine kinase-like ATPase, C-terminal domain"/>
    <property type="match status" value="1"/>
</dbReference>
<dbReference type="RefSeq" id="WP_378072765.1">
    <property type="nucleotide sequence ID" value="NZ_JBHSBL010000029.1"/>
</dbReference>
<dbReference type="InterPro" id="IPR035965">
    <property type="entry name" value="PAS-like_dom_sf"/>
</dbReference>
<name>A0ABV8JA19_9ACTN</name>
<dbReference type="InterPro" id="IPR001610">
    <property type="entry name" value="PAC"/>
</dbReference>
<evidence type="ECO:0000256" key="3">
    <source>
        <dbReference type="ARBA" id="ARBA00012438"/>
    </source>
</evidence>
<comment type="catalytic activity">
    <reaction evidence="1">
        <text>ATP + protein L-histidine = ADP + protein N-phospho-L-histidine.</text>
        <dbReference type="EC" id="2.7.13.3"/>
    </reaction>
</comment>
<dbReference type="InterPro" id="IPR005467">
    <property type="entry name" value="His_kinase_dom"/>
</dbReference>
<dbReference type="InterPro" id="IPR003594">
    <property type="entry name" value="HATPase_dom"/>
</dbReference>
<dbReference type="CDD" id="cd00130">
    <property type="entry name" value="PAS"/>
    <property type="match status" value="7"/>
</dbReference>
<dbReference type="PROSITE" id="PS50112">
    <property type="entry name" value="PAS"/>
    <property type="match status" value="5"/>
</dbReference>
<dbReference type="SUPFAM" id="SSF55874">
    <property type="entry name" value="ATPase domain of HSP90 chaperone/DNA topoisomerase II/histidine kinase"/>
    <property type="match status" value="1"/>
</dbReference>
<dbReference type="Gene3D" id="3.30.450.20">
    <property type="entry name" value="PAS domain"/>
    <property type="match status" value="7"/>
</dbReference>
<dbReference type="SMART" id="SM00086">
    <property type="entry name" value="PAC"/>
    <property type="match status" value="6"/>
</dbReference>
<dbReference type="Pfam" id="PF13426">
    <property type="entry name" value="PAS_9"/>
    <property type="match status" value="1"/>
</dbReference>
<evidence type="ECO:0000256" key="4">
    <source>
        <dbReference type="ARBA" id="ARBA00022553"/>
    </source>
</evidence>
<organism evidence="11 12">
    <name type="scientific">Actinoplanes subglobosus</name>
    <dbReference type="NCBI Taxonomy" id="1547892"/>
    <lineage>
        <taxon>Bacteria</taxon>
        <taxon>Bacillati</taxon>
        <taxon>Actinomycetota</taxon>
        <taxon>Actinomycetes</taxon>
        <taxon>Micromonosporales</taxon>
        <taxon>Micromonosporaceae</taxon>
        <taxon>Actinoplanes</taxon>
    </lineage>
</organism>
<proteinExistence type="predicted"/>
<dbReference type="CDD" id="cd00075">
    <property type="entry name" value="HATPase"/>
    <property type="match status" value="1"/>
</dbReference>
<evidence type="ECO:0000256" key="2">
    <source>
        <dbReference type="ARBA" id="ARBA00004236"/>
    </source>
</evidence>
<keyword evidence="6" id="KW-0418">Kinase</keyword>
<dbReference type="InterPro" id="IPR000700">
    <property type="entry name" value="PAS-assoc_C"/>
</dbReference>
<feature type="domain" description="PAC" evidence="10">
    <location>
        <begin position="342"/>
        <end position="393"/>
    </location>
</feature>
<keyword evidence="5" id="KW-0808">Transferase</keyword>
<dbReference type="PRINTS" id="PR00344">
    <property type="entry name" value="BCTRLSENSOR"/>
</dbReference>
<feature type="domain" description="PAC" evidence="10">
    <location>
        <begin position="811"/>
        <end position="863"/>
    </location>
</feature>
<feature type="domain" description="PAS" evidence="9">
    <location>
        <begin position="144"/>
        <end position="214"/>
    </location>
</feature>
<gene>
    <name evidence="11" type="ORF">ACFO0C_43740</name>
</gene>
<keyword evidence="7" id="KW-0902">Two-component regulatory system</keyword>
<dbReference type="CDD" id="cd00082">
    <property type="entry name" value="HisKA"/>
    <property type="match status" value="1"/>
</dbReference>
<evidence type="ECO:0000256" key="5">
    <source>
        <dbReference type="ARBA" id="ARBA00022679"/>
    </source>
</evidence>
<evidence type="ECO:0000256" key="1">
    <source>
        <dbReference type="ARBA" id="ARBA00000085"/>
    </source>
</evidence>
<dbReference type="InterPro" id="IPR000014">
    <property type="entry name" value="PAS"/>
</dbReference>
<dbReference type="SMART" id="SM00091">
    <property type="entry name" value="PAS"/>
    <property type="match status" value="7"/>
</dbReference>
<feature type="domain" description="PAS" evidence="9">
    <location>
        <begin position="860"/>
        <end position="897"/>
    </location>
</feature>
<evidence type="ECO:0000256" key="7">
    <source>
        <dbReference type="ARBA" id="ARBA00023012"/>
    </source>
</evidence>
<comment type="caution">
    <text evidence="11">The sequence shown here is derived from an EMBL/GenBank/DDBJ whole genome shotgun (WGS) entry which is preliminary data.</text>
</comment>
<dbReference type="InterPro" id="IPR003661">
    <property type="entry name" value="HisK_dim/P_dom"/>
</dbReference>
<dbReference type="PANTHER" id="PTHR43304">
    <property type="entry name" value="PHYTOCHROME-LIKE PROTEIN CPH1"/>
    <property type="match status" value="1"/>
</dbReference>
<dbReference type="SUPFAM" id="SSF47384">
    <property type="entry name" value="Homodimeric domain of signal transducing histidine kinase"/>
    <property type="match status" value="1"/>
</dbReference>
<feature type="domain" description="Histidine kinase" evidence="8">
    <location>
        <begin position="1139"/>
        <end position="1350"/>
    </location>
</feature>
<evidence type="ECO:0000259" key="8">
    <source>
        <dbReference type="PROSITE" id="PS50109"/>
    </source>
</evidence>
<dbReference type="InterPro" id="IPR036097">
    <property type="entry name" value="HisK_dim/P_sf"/>
</dbReference>
<dbReference type="PANTHER" id="PTHR43304:SF1">
    <property type="entry name" value="PAC DOMAIN-CONTAINING PROTEIN"/>
    <property type="match status" value="1"/>
</dbReference>
<feature type="domain" description="PAS" evidence="9">
    <location>
        <begin position="733"/>
        <end position="792"/>
    </location>
</feature>
<protein>
    <recommendedName>
        <fullName evidence="3">histidine kinase</fullName>
        <ecNumber evidence="3">2.7.13.3</ecNumber>
    </recommendedName>
</protein>
<dbReference type="InterPro" id="IPR036890">
    <property type="entry name" value="HATPase_C_sf"/>
</dbReference>
<dbReference type="SMART" id="SM00065">
    <property type="entry name" value="GAF"/>
    <property type="match status" value="1"/>
</dbReference>
<dbReference type="Gene3D" id="1.10.287.130">
    <property type="match status" value="1"/>
</dbReference>
<evidence type="ECO:0000259" key="10">
    <source>
        <dbReference type="PROSITE" id="PS50113"/>
    </source>
</evidence>
<dbReference type="Pfam" id="PF00512">
    <property type="entry name" value="HisKA"/>
    <property type="match status" value="1"/>
</dbReference>
<feature type="domain" description="PAS" evidence="9">
    <location>
        <begin position="988"/>
        <end position="1058"/>
    </location>
</feature>
<dbReference type="Pfam" id="PF08448">
    <property type="entry name" value="PAS_4"/>
    <property type="match status" value="2"/>
</dbReference>
<dbReference type="PROSITE" id="PS50113">
    <property type="entry name" value="PAC"/>
    <property type="match status" value="4"/>
</dbReference>
<evidence type="ECO:0000313" key="12">
    <source>
        <dbReference type="Proteomes" id="UP001595867"/>
    </source>
</evidence>
<dbReference type="EC" id="2.7.13.3" evidence="3"/>
<accession>A0ABV8JA19</accession>
<keyword evidence="4" id="KW-0597">Phosphoprotein</keyword>
<dbReference type="InterPro" id="IPR029016">
    <property type="entry name" value="GAF-like_dom_sf"/>
</dbReference>
<evidence type="ECO:0000259" key="9">
    <source>
        <dbReference type="PROSITE" id="PS50112"/>
    </source>
</evidence>
<dbReference type="InterPro" id="IPR013655">
    <property type="entry name" value="PAS_fold_3"/>
</dbReference>
<dbReference type="SMART" id="SM00387">
    <property type="entry name" value="HATPase_c"/>
    <property type="match status" value="1"/>
</dbReference>
<keyword evidence="12" id="KW-1185">Reference proteome</keyword>
<dbReference type="InterPro" id="IPR013767">
    <property type="entry name" value="PAS_fold"/>
</dbReference>
<dbReference type="Pfam" id="PF08447">
    <property type="entry name" value="PAS_3"/>
    <property type="match status" value="2"/>
</dbReference>
<dbReference type="EMBL" id="JBHSBL010000029">
    <property type="protein sequence ID" value="MFC4071890.1"/>
    <property type="molecule type" value="Genomic_DNA"/>
</dbReference>
<dbReference type="InterPro" id="IPR004358">
    <property type="entry name" value="Sig_transdc_His_kin-like_C"/>
</dbReference>
<dbReference type="Gene3D" id="3.30.450.40">
    <property type="match status" value="1"/>
</dbReference>
<feature type="domain" description="PAC" evidence="10">
    <location>
        <begin position="667"/>
        <end position="718"/>
    </location>
</feature>
<reference evidence="12" key="1">
    <citation type="journal article" date="2019" name="Int. J. Syst. Evol. Microbiol.">
        <title>The Global Catalogue of Microorganisms (GCM) 10K type strain sequencing project: providing services to taxonomists for standard genome sequencing and annotation.</title>
        <authorList>
            <consortium name="The Broad Institute Genomics Platform"/>
            <consortium name="The Broad Institute Genome Sequencing Center for Infectious Disease"/>
            <person name="Wu L."/>
            <person name="Ma J."/>
        </authorList>
    </citation>
    <scope>NUCLEOTIDE SEQUENCE [LARGE SCALE GENOMIC DNA]</scope>
    <source>
        <strain evidence="12">TBRC 5832</strain>
    </source>
</reference>
<feature type="domain" description="PAC" evidence="10">
    <location>
        <begin position="1062"/>
        <end position="1114"/>
    </location>
</feature>
<dbReference type="Pfam" id="PF13188">
    <property type="entry name" value="PAS_8"/>
    <property type="match status" value="1"/>
</dbReference>
<dbReference type="SUPFAM" id="SSF55781">
    <property type="entry name" value="GAF domain-like"/>
    <property type="match status" value="1"/>
</dbReference>